<comment type="subcellular location">
    <subcellularLocation>
        <location evidence="1">Membrane</location>
        <topology evidence="1">Multi-pass membrane protein</topology>
    </subcellularLocation>
</comment>
<feature type="transmembrane region" description="Helical" evidence="12">
    <location>
        <begin position="173"/>
        <end position="194"/>
    </location>
</feature>
<name>A0A378KWH2_9GAMM</name>
<dbReference type="InterPro" id="IPR015876">
    <property type="entry name" value="Acyl-CoA_DS"/>
</dbReference>
<dbReference type="EMBL" id="UGOW01000001">
    <property type="protein sequence ID" value="STY18736.1"/>
    <property type="molecule type" value="Genomic_DNA"/>
</dbReference>
<keyword evidence="11" id="KW-0275">Fatty acid biosynthesis</keyword>
<dbReference type="InterPro" id="IPR005804">
    <property type="entry name" value="FA_desaturase_dom"/>
</dbReference>
<evidence type="ECO:0000313" key="14">
    <source>
        <dbReference type="EMBL" id="KTD46482.1"/>
    </source>
</evidence>
<dbReference type="Proteomes" id="UP000254230">
    <property type="component" value="Unassembled WGS sequence"/>
</dbReference>
<dbReference type="PANTHER" id="PTHR11351:SF31">
    <property type="entry name" value="DESATURASE 1, ISOFORM A-RELATED"/>
    <property type="match status" value="1"/>
</dbReference>
<dbReference type="CDD" id="cd03505">
    <property type="entry name" value="Delta9-FADS-like"/>
    <property type="match status" value="1"/>
</dbReference>
<feature type="domain" description="Fatty acid desaturase" evidence="13">
    <location>
        <begin position="62"/>
        <end position="277"/>
    </location>
</feature>
<evidence type="ECO:0000256" key="3">
    <source>
        <dbReference type="ARBA" id="ARBA00022516"/>
    </source>
</evidence>
<feature type="transmembrane region" description="Helical" evidence="12">
    <location>
        <begin position="206"/>
        <end position="227"/>
    </location>
</feature>
<keyword evidence="4 12" id="KW-0812">Transmembrane</keyword>
<dbReference type="PANTHER" id="PTHR11351">
    <property type="entry name" value="ACYL-COA DESATURASE"/>
    <property type="match status" value="1"/>
</dbReference>
<dbReference type="GO" id="GO:0016717">
    <property type="term" value="F:oxidoreductase activity, acting on paired donors, with oxidation of a pair of donors resulting in the reduction of molecular oxygen to two molecules of water"/>
    <property type="evidence" value="ECO:0007669"/>
    <property type="project" value="InterPro"/>
</dbReference>
<keyword evidence="16" id="KW-1185">Reference proteome</keyword>
<feature type="transmembrane region" description="Helical" evidence="12">
    <location>
        <begin position="35"/>
        <end position="54"/>
    </location>
</feature>
<reference evidence="15 17" key="2">
    <citation type="submission" date="2018-06" db="EMBL/GenBank/DDBJ databases">
        <authorList>
            <consortium name="Pathogen Informatics"/>
            <person name="Doyle S."/>
        </authorList>
    </citation>
    <scope>NUCLEOTIDE SEQUENCE [LARGE SCALE GENOMIC DNA]</scope>
    <source>
        <strain evidence="15 17">NCTC12376</strain>
    </source>
</reference>
<reference evidence="14 16" key="1">
    <citation type="submission" date="2015-11" db="EMBL/GenBank/DDBJ databases">
        <title>Genomic analysis of 38 Legionella species identifies large and diverse effector repertoires.</title>
        <authorList>
            <person name="Burstein D."/>
            <person name="Amaro F."/>
            <person name="Zusman T."/>
            <person name="Lifshitz Z."/>
            <person name="Cohen O."/>
            <person name="Gilbert J.A."/>
            <person name="Pupko T."/>
            <person name="Shuman H.A."/>
            <person name="Segal G."/>
        </authorList>
    </citation>
    <scope>NUCLEOTIDE SEQUENCE [LARGE SCALE GENOMIC DNA]</scope>
    <source>
        <strain evidence="14 16">ATCC 49507</strain>
    </source>
</reference>
<dbReference type="STRING" id="45072.Lqua_2585"/>
<dbReference type="RefSeq" id="WP_162264403.1">
    <property type="nucleotide sequence ID" value="NZ_CAAAIL010000001.1"/>
</dbReference>
<evidence type="ECO:0000256" key="8">
    <source>
        <dbReference type="ARBA" id="ARBA00023004"/>
    </source>
</evidence>
<evidence type="ECO:0000256" key="4">
    <source>
        <dbReference type="ARBA" id="ARBA00022692"/>
    </source>
</evidence>
<sequence length="315" mass="37549">MMKKTIAFYLRKSFFHWREPGDQPLHGLANINWRFVIEQIIYHAGALCVVYVGVSKTALFSFLFFDIFRAFCVTVLLHRYFTHRCFETSRGIQFIFGLFALTPLQRGPLWWVSHHRRHHQFTDKPGDPHTPKQGFFYSHLGWYFTINDSATDKSYLKDWLRYPELIWIDRLEWLAPLVMMVLAYSYGALINHFYPELGTNGWQMVVWLYFISTVCVLHGSCIVNSVLHHVGYRRFNTNDNSRNMWLLALFTLGEGFHNNHHRYQASCKQGIYWWEIDLSYYVIKLLEKLNIISNLRYFPQSIIDEGQHIIPYKEE</sequence>
<accession>A0A378KWH2</accession>
<dbReference type="GO" id="GO:0016020">
    <property type="term" value="C:membrane"/>
    <property type="evidence" value="ECO:0007669"/>
    <property type="project" value="UniProtKB-SubCell"/>
</dbReference>
<evidence type="ECO:0000256" key="1">
    <source>
        <dbReference type="ARBA" id="ARBA00004141"/>
    </source>
</evidence>
<gene>
    <name evidence="14" type="ORF">Lqua_2585</name>
    <name evidence="15" type="ORF">NCTC12376_02557</name>
</gene>
<evidence type="ECO:0000256" key="6">
    <source>
        <dbReference type="ARBA" id="ARBA00022989"/>
    </source>
</evidence>
<dbReference type="AlphaFoldDB" id="A0A378KWH2"/>
<evidence type="ECO:0000259" key="13">
    <source>
        <dbReference type="Pfam" id="PF00487"/>
    </source>
</evidence>
<feature type="transmembrane region" description="Helical" evidence="12">
    <location>
        <begin position="60"/>
        <end position="81"/>
    </location>
</feature>
<evidence type="ECO:0000256" key="9">
    <source>
        <dbReference type="ARBA" id="ARBA00023098"/>
    </source>
</evidence>
<keyword evidence="6 12" id="KW-1133">Transmembrane helix</keyword>
<protein>
    <submittedName>
        <fullName evidence="15">Fatty acid desaturase</fullName>
    </submittedName>
</protein>
<dbReference type="GO" id="GO:0006633">
    <property type="term" value="P:fatty acid biosynthetic process"/>
    <property type="evidence" value="ECO:0007669"/>
    <property type="project" value="UniProtKB-KW"/>
</dbReference>
<keyword evidence="7" id="KW-0560">Oxidoreductase</keyword>
<evidence type="ECO:0000256" key="10">
    <source>
        <dbReference type="ARBA" id="ARBA00023136"/>
    </source>
</evidence>
<dbReference type="EMBL" id="LNYR01000034">
    <property type="protein sequence ID" value="KTD46482.1"/>
    <property type="molecule type" value="Genomic_DNA"/>
</dbReference>
<proteinExistence type="inferred from homology"/>
<keyword evidence="3" id="KW-0444">Lipid biosynthesis</keyword>
<evidence type="ECO:0000256" key="7">
    <source>
        <dbReference type="ARBA" id="ARBA00023002"/>
    </source>
</evidence>
<keyword evidence="9" id="KW-0443">Lipid metabolism</keyword>
<evidence type="ECO:0000256" key="11">
    <source>
        <dbReference type="ARBA" id="ARBA00023160"/>
    </source>
</evidence>
<dbReference type="PRINTS" id="PR00075">
    <property type="entry name" value="FACDDSATRASE"/>
</dbReference>
<keyword evidence="5" id="KW-0276">Fatty acid metabolism</keyword>
<evidence type="ECO:0000313" key="17">
    <source>
        <dbReference type="Proteomes" id="UP000254230"/>
    </source>
</evidence>
<dbReference type="Pfam" id="PF00487">
    <property type="entry name" value="FA_desaturase"/>
    <property type="match status" value="1"/>
</dbReference>
<evidence type="ECO:0000256" key="5">
    <source>
        <dbReference type="ARBA" id="ARBA00022832"/>
    </source>
</evidence>
<dbReference type="Proteomes" id="UP000054639">
    <property type="component" value="Unassembled WGS sequence"/>
</dbReference>
<evidence type="ECO:0000313" key="15">
    <source>
        <dbReference type="EMBL" id="STY18736.1"/>
    </source>
</evidence>
<evidence type="ECO:0000256" key="2">
    <source>
        <dbReference type="ARBA" id="ARBA00008749"/>
    </source>
</evidence>
<comment type="similarity">
    <text evidence="2">Belongs to the fatty acid desaturase type 2 family.</text>
</comment>
<organism evidence="15 17">
    <name type="scientific">Legionella quateirensis</name>
    <dbReference type="NCBI Taxonomy" id="45072"/>
    <lineage>
        <taxon>Bacteria</taxon>
        <taxon>Pseudomonadati</taxon>
        <taxon>Pseudomonadota</taxon>
        <taxon>Gammaproteobacteria</taxon>
        <taxon>Legionellales</taxon>
        <taxon>Legionellaceae</taxon>
        <taxon>Legionella</taxon>
    </lineage>
</organism>
<keyword evidence="8" id="KW-0408">Iron</keyword>
<evidence type="ECO:0000256" key="12">
    <source>
        <dbReference type="SAM" id="Phobius"/>
    </source>
</evidence>
<keyword evidence="10 12" id="KW-0472">Membrane</keyword>
<evidence type="ECO:0000313" key="16">
    <source>
        <dbReference type="Proteomes" id="UP000054639"/>
    </source>
</evidence>